<evidence type="ECO:0000313" key="2">
    <source>
        <dbReference type="Proteomes" id="UP000509510"/>
    </source>
</evidence>
<reference evidence="2" key="1">
    <citation type="submission" date="2020-06" db="EMBL/GenBank/DDBJ databases">
        <title>A chromosome-scale genome assembly of Talaromyces rugulosus W13939.</title>
        <authorList>
            <person name="Wang B."/>
            <person name="Guo L."/>
            <person name="Ye K."/>
            <person name="Wang L."/>
        </authorList>
    </citation>
    <scope>NUCLEOTIDE SEQUENCE [LARGE SCALE GENOMIC DNA]</scope>
    <source>
        <strain evidence="2">W13939</strain>
    </source>
</reference>
<evidence type="ECO:0000313" key="1">
    <source>
        <dbReference type="EMBL" id="QKX62570.1"/>
    </source>
</evidence>
<proteinExistence type="predicted"/>
<sequence length="264" mass="30097">MEKLRKNKPNLNFDTKWKPGLTEQGEDIVGMAPTRQTTALNEVVPIRCKFAVYKPTEKNKIAYVDSSELGERACKGYLKDIPDSGRLDLGTGKQGFTRADRAKVGKVVGFDCDPETAPNRYPTGVVLVTWEAGEFRVMNRSDFRKIMTMKCADKMIEDFHIKNDLPFKFSKRVSQGPISRSSSRSNTPDLAFESHLETRLTQLDNKLASYVEKSDQKLNDFRKEIDLKFEAMMTAITQQSDKKFQTIMDDFNGKFVEIREGVKL</sequence>
<dbReference type="OrthoDB" id="4119241at2759"/>
<dbReference type="Proteomes" id="UP000509510">
    <property type="component" value="Chromosome V"/>
</dbReference>
<gene>
    <name evidence="1" type="ORF">TRUGW13939_09731</name>
</gene>
<dbReference type="GeneID" id="55997214"/>
<name>A0A7H8R859_TALRU</name>
<protein>
    <submittedName>
        <fullName evidence="1">Uncharacterized protein</fullName>
    </submittedName>
</protein>
<dbReference type="KEGG" id="trg:TRUGW13939_09731"/>
<organism evidence="1 2">
    <name type="scientific">Talaromyces rugulosus</name>
    <name type="common">Penicillium rugulosum</name>
    <dbReference type="NCBI Taxonomy" id="121627"/>
    <lineage>
        <taxon>Eukaryota</taxon>
        <taxon>Fungi</taxon>
        <taxon>Dikarya</taxon>
        <taxon>Ascomycota</taxon>
        <taxon>Pezizomycotina</taxon>
        <taxon>Eurotiomycetes</taxon>
        <taxon>Eurotiomycetidae</taxon>
        <taxon>Eurotiales</taxon>
        <taxon>Trichocomaceae</taxon>
        <taxon>Talaromyces</taxon>
        <taxon>Talaromyces sect. Islandici</taxon>
    </lineage>
</organism>
<keyword evidence="2" id="KW-1185">Reference proteome</keyword>
<dbReference type="AlphaFoldDB" id="A0A7H8R859"/>
<dbReference type="RefSeq" id="XP_035348744.1">
    <property type="nucleotide sequence ID" value="XM_035492851.1"/>
</dbReference>
<dbReference type="EMBL" id="CP055902">
    <property type="protein sequence ID" value="QKX62570.1"/>
    <property type="molecule type" value="Genomic_DNA"/>
</dbReference>
<accession>A0A7H8R859</accession>